<dbReference type="FunCoup" id="A0A6J3RSN4">
    <property type="interactions" value="3"/>
</dbReference>
<keyword evidence="7" id="KW-1185">Reference proteome</keyword>
<comment type="similarity">
    <text evidence="2">Belongs to the MS4A family.</text>
</comment>
<evidence type="ECO:0000256" key="1">
    <source>
        <dbReference type="ARBA" id="ARBA00004141"/>
    </source>
</evidence>
<keyword evidence="4 6" id="KW-1133">Transmembrane helix</keyword>
<proteinExistence type="inferred from homology"/>
<dbReference type="AlphaFoldDB" id="A0A6J3RSN4"/>
<gene>
    <name evidence="8" type="primary">MS4A3</name>
</gene>
<evidence type="ECO:0000256" key="4">
    <source>
        <dbReference type="ARBA" id="ARBA00022989"/>
    </source>
</evidence>
<dbReference type="RefSeq" id="XP_033717622.1">
    <property type="nucleotide sequence ID" value="XM_033861731.1"/>
</dbReference>
<dbReference type="InParanoid" id="A0A6J3RSN4"/>
<protein>
    <submittedName>
        <fullName evidence="8">Membrane-spanning 4-domains subfamily A member 3</fullName>
    </submittedName>
</protein>
<organism evidence="7 8">
    <name type="scientific">Tursiops truncatus</name>
    <name type="common">Atlantic bottle-nosed dolphin</name>
    <name type="synonym">Delphinus truncatus</name>
    <dbReference type="NCBI Taxonomy" id="9739"/>
    <lineage>
        <taxon>Eukaryota</taxon>
        <taxon>Metazoa</taxon>
        <taxon>Chordata</taxon>
        <taxon>Craniata</taxon>
        <taxon>Vertebrata</taxon>
        <taxon>Euteleostomi</taxon>
        <taxon>Mammalia</taxon>
        <taxon>Eutheria</taxon>
        <taxon>Laurasiatheria</taxon>
        <taxon>Artiodactyla</taxon>
        <taxon>Whippomorpha</taxon>
        <taxon>Cetacea</taxon>
        <taxon>Odontoceti</taxon>
        <taxon>Delphinidae</taxon>
        <taxon>Tursiops</taxon>
    </lineage>
</organism>
<reference evidence="8" key="1">
    <citation type="submission" date="2025-08" db="UniProtKB">
        <authorList>
            <consortium name="RefSeq"/>
        </authorList>
    </citation>
    <scope>IDENTIFICATION</scope>
    <source>
        <tissue evidence="8">Spleen</tissue>
    </source>
</reference>
<comment type="subcellular location">
    <subcellularLocation>
        <location evidence="1">Membrane</location>
        <topology evidence="1">Multi-pass membrane protein</topology>
    </subcellularLocation>
</comment>
<feature type="transmembrane region" description="Helical" evidence="6">
    <location>
        <begin position="51"/>
        <end position="79"/>
    </location>
</feature>
<dbReference type="CTD" id="932"/>
<evidence type="ECO:0000313" key="7">
    <source>
        <dbReference type="Proteomes" id="UP000245320"/>
    </source>
</evidence>
<evidence type="ECO:0000256" key="5">
    <source>
        <dbReference type="ARBA" id="ARBA00023136"/>
    </source>
</evidence>
<evidence type="ECO:0000313" key="8">
    <source>
        <dbReference type="RefSeq" id="XP_033717622.1"/>
    </source>
</evidence>
<dbReference type="PANTHER" id="PTHR23320:SF74">
    <property type="entry name" value="MEMBRANE-SPANNING 4-DOMAINS SUBFAMILY A MEMBER 3"/>
    <property type="match status" value="1"/>
</dbReference>
<dbReference type="InterPro" id="IPR030417">
    <property type="entry name" value="MS4A"/>
</dbReference>
<dbReference type="Pfam" id="PF04103">
    <property type="entry name" value="CD20"/>
    <property type="match status" value="1"/>
</dbReference>
<dbReference type="PANTHER" id="PTHR23320">
    <property type="entry name" value="MEMBRANE-SPANNING 4-DOMAINS SUBFAMILY A MS4A -RELATED"/>
    <property type="match status" value="1"/>
</dbReference>
<dbReference type="OrthoDB" id="10071849at2759"/>
<dbReference type="GO" id="GO:0005886">
    <property type="term" value="C:plasma membrane"/>
    <property type="evidence" value="ECO:0007669"/>
    <property type="project" value="TreeGrafter"/>
</dbReference>
<name>A0A6J3RSN4_TURTR</name>
<evidence type="ECO:0000256" key="3">
    <source>
        <dbReference type="ARBA" id="ARBA00022692"/>
    </source>
</evidence>
<sequence length="168" mass="18681">MVSSQCTLVSDHLCILFFCFLQAIQILNGAIILSLGVFMGSLQNLPHPSNYIFFLIVYTGYQIWSAISFIVSGTLSVVVGKKTRKNTGKWKFFFFYGHRSRNKSSINSKRVEMESNFGRNIANATVALVGLVFLSINLFANDPLLKDCQSSQPQGLCIYKEASSSVCL</sequence>
<dbReference type="Proteomes" id="UP000245320">
    <property type="component" value="Chromosome 8"/>
</dbReference>
<keyword evidence="5 6" id="KW-0472">Membrane</keyword>
<feature type="transmembrane region" description="Helical" evidence="6">
    <location>
        <begin position="12"/>
        <end position="39"/>
    </location>
</feature>
<dbReference type="InterPro" id="IPR007237">
    <property type="entry name" value="CD20-like"/>
</dbReference>
<evidence type="ECO:0000256" key="6">
    <source>
        <dbReference type="SAM" id="Phobius"/>
    </source>
</evidence>
<accession>A0A6J3RSN4</accession>
<evidence type="ECO:0000256" key="2">
    <source>
        <dbReference type="ARBA" id="ARBA00009565"/>
    </source>
</evidence>
<keyword evidence="3 6" id="KW-0812">Transmembrane</keyword>
<feature type="transmembrane region" description="Helical" evidence="6">
    <location>
        <begin position="120"/>
        <end position="140"/>
    </location>
</feature>